<evidence type="ECO:0000256" key="8">
    <source>
        <dbReference type="ARBA" id="ARBA00022573"/>
    </source>
</evidence>
<evidence type="ECO:0000256" key="13">
    <source>
        <dbReference type="ARBA" id="ARBA00023136"/>
    </source>
</evidence>
<reference evidence="20" key="1">
    <citation type="submission" date="2018-01" db="EMBL/GenBank/DDBJ databases">
        <authorList>
            <person name="Regsiter A."/>
            <person name="William W."/>
        </authorList>
    </citation>
    <scope>NUCLEOTIDE SEQUENCE</scope>
    <source>
        <strain evidence="20">TRIP AH-1</strain>
    </source>
</reference>
<evidence type="ECO:0000256" key="12">
    <source>
        <dbReference type="ARBA" id="ARBA00022989"/>
    </source>
</evidence>
<keyword evidence="10 19" id="KW-0812">Transmembrane</keyword>
<gene>
    <name evidence="19 20" type="primary">cobS</name>
    <name evidence="20" type="ORF">PITCH_A780012</name>
</gene>
<comment type="catalytic activity">
    <reaction evidence="17 19">
        <text>alpha-ribazole + adenosylcob(III)inamide-GDP = adenosylcob(III)alamin + GMP + H(+)</text>
        <dbReference type="Rhea" id="RHEA:16049"/>
        <dbReference type="ChEBI" id="CHEBI:10329"/>
        <dbReference type="ChEBI" id="CHEBI:15378"/>
        <dbReference type="ChEBI" id="CHEBI:18408"/>
        <dbReference type="ChEBI" id="CHEBI:58115"/>
        <dbReference type="ChEBI" id="CHEBI:60487"/>
        <dbReference type="EC" id="2.7.8.26"/>
    </reaction>
</comment>
<proteinExistence type="inferred from homology"/>
<dbReference type="NCBIfam" id="TIGR00317">
    <property type="entry name" value="cobS"/>
    <property type="match status" value="1"/>
</dbReference>
<evidence type="ECO:0000256" key="16">
    <source>
        <dbReference type="ARBA" id="ARBA00032853"/>
    </source>
</evidence>
<comment type="similarity">
    <text evidence="4 19">Belongs to the CobS family.</text>
</comment>
<evidence type="ECO:0000256" key="17">
    <source>
        <dbReference type="ARBA" id="ARBA00048623"/>
    </source>
</evidence>
<evidence type="ECO:0000256" key="9">
    <source>
        <dbReference type="ARBA" id="ARBA00022679"/>
    </source>
</evidence>
<evidence type="ECO:0000313" key="20">
    <source>
        <dbReference type="EMBL" id="SPD75882.1"/>
    </source>
</evidence>
<dbReference type="PANTHER" id="PTHR34148">
    <property type="entry name" value="ADENOSYLCOBINAMIDE-GDP RIBAZOLETRANSFERASE"/>
    <property type="match status" value="1"/>
</dbReference>
<feature type="transmembrane region" description="Helical" evidence="19">
    <location>
        <begin position="178"/>
        <end position="205"/>
    </location>
</feature>
<evidence type="ECO:0000256" key="19">
    <source>
        <dbReference type="HAMAP-Rule" id="MF_00719"/>
    </source>
</evidence>
<dbReference type="EC" id="2.7.8.26" evidence="5 19"/>
<keyword evidence="13 19" id="KW-0472">Membrane</keyword>
<evidence type="ECO:0000256" key="6">
    <source>
        <dbReference type="ARBA" id="ARBA00015850"/>
    </source>
</evidence>
<dbReference type="EMBL" id="OJIN01000223">
    <property type="protein sequence ID" value="SPD75882.1"/>
    <property type="molecule type" value="Genomic_DNA"/>
</dbReference>
<comment type="catalytic activity">
    <reaction evidence="18 19">
        <text>alpha-ribazole 5'-phosphate + adenosylcob(III)inamide-GDP = adenosylcob(III)alamin 5'-phosphate + GMP + H(+)</text>
        <dbReference type="Rhea" id="RHEA:23560"/>
        <dbReference type="ChEBI" id="CHEBI:15378"/>
        <dbReference type="ChEBI" id="CHEBI:57918"/>
        <dbReference type="ChEBI" id="CHEBI:58115"/>
        <dbReference type="ChEBI" id="CHEBI:60487"/>
        <dbReference type="ChEBI" id="CHEBI:60493"/>
        <dbReference type="EC" id="2.7.8.26"/>
    </reaction>
</comment>
<evidence type="ECO:0000256" key="18">
    <source>
        <dbReference type="ARBA" id="ARBA00049504"/>
    </source>
</evidence>
<evidence type="ECO:0000256" key="4">
    <source>
        <dbReference type="ARBA" id="ARBA00010561"/>
    </source>
</evidence>
<comment type="cofactor">
    <cofactor evidence="1 19">
        <name>Mg(2+)</name>
        <dbReference type="ChEBI" id="CHEBI:18420"/>
    </cofactor>
</comment>
<evidence type="ECO:0000256" key="3">
    <source>
        <dbReference type="ARBA" id="ARBA00004663"/>
    </source>
</evidence>
<keyword evidence="12 19" id="KW-1133">Transmembrane helix</keyword>
<keyword evidence="9 19" id="KW-0808">Transferase</keyword>
<dbReference type="AlphaFoldDB" id="A0A445N2F2"/>
<feature type="transmembrane region" description="Helical" evidence="19">
    <location>
        <begin position="51"/>
        <end position="72"/>
    </location>
</feature>
<keyword evidence="7 19" id="KW-1003">Cell membrane</keyword>
<dbReference type="GO" id="GO:0051073">
    <property type="term" value="F:adenosylcobinamide-GDP ribazoletransferase activity"/>
    <property type="evidence" value="ECO:0007669"/>
    <property type="project" value="UniProtKB-UniRule"/>
</dbReference>
<dbReference type="InterPro" id="IPR003805">
    <property type="entry name" value="CobS"/>
</dbReference>
<dbReference type="Pfam" id="PF02654">
    <property type="entry name" value="CobS"/>
    <property type="match status" value="1"/>
</dbReference>
<comment type="pathway">
    <text evidence="3 19">Cofactor biosynthesis; adenosylcobalamin biosynthesis; adenosylcobalamin from cob(II)yrinate a,c-diamide: step 7/7.</text>
</comment>
<name>A0A445N2F2_9BACT</name>
<accession>A0A445N2F2</accession>
<evidence type="ECO:0000256" key="2">
    <source>
        <dbReference type="ARBA" id="ARBA00004651"/>
    </source>
</evidence>
<feature type="transmembrane region" description="Helical" evidence="19">
    <location>
        <begin position="103"/>
        <end position="123"/>
    </location>
</feature>
<keyword evidence="8 19" id="KW-0169">Cobalamin biosynthesis</keyword>
<dbReference type="GO" id="GO:0005886">
    <property type="term" value="C:plasma membrane"/>
    <property type="evidence" value="ECO:0007669"/>
    <property type="project" value="UniProtKB-SubCell"/>
</dbReference>
<organism evidence="20">
    <name type="scientific">uncultured Desulfobacterium sp</name>
    <dbReference type="NCBI Taxonomy" id="201089"/>
    <lineage>
        <taxon>Bacteria</taxon>
        <taxon>Pseudomonadati</taxon>
        <taxon>Thermodesulfobacteriota</taxon>
        <taxon>Desulfobacteria</taxon>
        <taxon>Desulfobacterales</taxon>
        <taxon>Desulfobacteriaceae</taxon>
        <taxon>Desulfobacterium</taxon>
        <taxon>environmental samples</taxon>
    </lineage>
</organism>
<evidence type="ECO:0000256" key="7">
    <source>
        <dbReference type="ARBA" id="ARBA00022475"/>
    </source>
</evidence>
<sequence>MKGFISAVRTLTIIPLPGKEDEDLSKAIPWFSLVGVILGLIIYAAGRLWLFLPISPWHAGGALLILILQTWLTRGLHLDGLADWADSIGGFERERRLAIMKDVSLGAFGVLALILALMAKWLLFERLLASGSFVWIIAIIAVSRGMLVELQVTLPYARKHGEGMAGAFINGASKRHRLISFILTFAICIAFGPVGIGLFFSAWLITRLYAARIRSQFGGITGDLLGTANEILEISQLALCALPGHAMVCYTGWGWVL</sequence>
<evidence type="ECO:0000256" key="15">
    <source>
        <dbReference type="ARBA" id="ARBA00032605"/>
    </source>
</evidence>
<keyword evidence="11 19" id="KW-0460">Magnesium</keyword>
<dbReference type="GO" id="GO:0008818">
    <property type="term" value="F:cobalamin 5'-phosphate synthase activity"/>
    <property type="evidence" value="ECO:0007669"/>
    <property type="project" value="UniProtKB-UniRule"/>
</dbReference>
<evidence type="ECO:0000256" key="10">
    <source>
        <dbReference type="ARBA" id="ARBA00022692"/>
    </source>
</evidence>
<evidence type="ECO:0000256" key="11">
    <source>
        <dbReference type="ARBA" id="ARBA00022842"/>
    </source>
</evidence>
<comment type="function">
    <text evidence="14 19">Joins adenosylcobinamide-GDP and alpha-ribazole to generate adenosylcobalamin (Ado-cobalamin). Also synthesizes adenosylcobalamin 5'-phosphate from adenosylcobinamide-GDP and alpha-ribazole 5'-phosphate.</text>
</comment>
<feature type="transmembrane region" description="Helical" evidence="19">
    <location>
        <begin position="135"/>
        <end position="157"/>
    </location>
</feature>
<feature type="transmembrane region" description="Helical" evidence="19">
    <location>
        <begin position="27"/>
        <end position="45"/>
    </location>
</feature>
<comment type="subcellular location">
    <subcellularLocation>
        <location evidence="2 19">Cell membrane</location>
        <topology evidence="2 19">Multi-pass membrane protein</topology>
    </subcellularLocation>
</comment>
<dbReference type="HAMAP" id="MF_00719">
    <property type="entry name" value="CobS"/>
    <property type="match status" value="1"/>
</dbReference>
<protein>
    <recommendedName>
        <fullName evidence="6 19">Adenosylcobinamide-GDP ribazoletransferase</fullName>
        <ecNumber evidence="5 19">2.7.8.26</ecNumber>
    </recommendedName>
    <alternativeName>
        <fullName evidence="16 19">Cobalamin synthase</fullName>
    </alternativeName>
    <alternativeName>
        <fullName evidence="15 19">Cobalamin-5'-phosphate synthase</fullName>
    </alternativeName>
</protein>
<evidence type="ECO:0000256" key="14">
    <source>
        <dbReference type="ARBA" id="ARBA00025228"/>
    </source>
</evidence>
<dbReference type="UniPathway" id="UPA00148">
    <property type="reaction ID" value="UER00238"/>
</dbReference>
<dbReference type="PANTHER" id="PTHR34148:SF1">
    <property type="entry name" value="ADENOSYLCOBINAMIDE-GDP RIBAZOLETRANSFERASE"/>
    <property type="match status" value="1"/>
</dbReference>
<dbReference type="GO" id="GO:0009236">
    <property type="term" value="P:cobalamin biosynthetic process"/>
    <property type="evidence" value="ECO:0007669"/>
    <property type="project" value="UniProtKB-UniRule"/>
</dbReference>
<evidence type="ECO:0000256" key="5">
    <source>
        <dbReference type="ARBA" id="ARBA00013200"/>
    </source>
</evidence>
<evidence type="ECO:0000256" key="1">
    <source>
        <dbReference type="ARBA" id="ARBA00001946"/>
    </source>
</evidence>